<feature type="domain" description="CobQ/CobB/MinD/ParA nucleotide binding" evidence="4">
    <location>
        <begin position="102"/>
        <end position="279"/>
    </location>
</feature>
<name>A0ABQ5TW75_9GAMM</name>
<accession>A0ABQ5TW75</accession>
<reference evidence="5" key="1">
    <citation type="journal article" date="2014" name="Int. J. Syst. Evol. Microbiol.">
        <title>Complete genome of a new Firmicutes species belonging to the dominant human colonic microbiota ('Ruminococcus bicirculans') reveals two chromosomes and a selective capacity to utilize plant glucans.</title>
        <authorList>
            <consortium name="NISC Comparative Sequencing Program"/>
            <person name="Wegmann U."/>
            <person name="Louis P."/>
            <person name="Goesmann A."/>
            <person name="Henrissat B."/>
            <person name="Duncan S.H."/>
            <person name="Flint H.J."/>
        </authorList>
    </citation>
    <scope>NUCLEOTIDE SEQUENCE</scope>
    <source>
        <strain evidence="5">NBRC 102424</strain>
    </source>
</reference>
<dbReference type="InterPro" id="IPR002586">
    <property type="entry name" value="CobQ/CobB/MinD/ParA_Nub-bd_dom"/>
</dbReference>
<dbReference type="PANTHER" id="PTHR32309">
    <property type="entry name" value="TYROSINE-PROTEIN KINASE"/>
    <property type="match status" value="1"/>
</dbReference>
<keyword evidence="6" id="KW-1185">Reference proteome</keyword>
<evidence type="ECO:0000313" key="6">
    <source>
        <dbReference type="Proteomes" id="UP001161423"/>
    </source>
</evidence>
<dbReference type="InterPro" id="IPR050445">
    <property type="entry name" value="Bact_polysacc_biosynth/exp"/>
</dbReference>
<dbReference type="CDD" id="cd05387">
    <property type="entry name" value="BY-kinase"/>
    <property type="match status" value="1"/>
</dbReference>
<keyword evidence="1" id="KW-0547">Nucleotide-binding</keyword>
<protein>
    <submittedName>
        <fullName evidence="5">Chromosome partitioning protein</fullName>
    </submittedName>
</protein>
<dbReference type="Proteomes" id="UP001161423">
    <property type="component" value="Unassembled WGS sequence"/>
</dbReference>
<sequence>MDRIQKALDKARQKHAGNDMDDRIKTQVKDDVQQESSFPHDPLAPALENIQYTQTKVVKTPASTLESNRVIAGHYNNPQSAVFRMLRTQVLQKMRQNDWQSIAITSPTAGEGKSLISTNLAVAVAMELNQTVLLVDMDLRSPSIARYFGLNVEVGLKEYLEGDLYLHHVLVNPGIERLVVLPGVGRAEDSAELLSSPKMASLVKDIKSQYNSRVIIFDVPPLLQTDDVLLSTNYFDCTLLVLEDGKNNEANIKKSLQLLEGTHLIGTVLNKADTPPSHQNY</sequence>
<dbReference type="RefSeq" id="WP_284723061.1">
    <property type="nucleotide sequence ID" value="NZ_BSND01000005.1"/>
</dbReference>
<evidence type="ECO:0000313" key="5">
    <source>
        <dbReference type="EMBL" id="GLP99825.1"/>
    </source>
</evidence>
<proteinExistence type="predicted"/>
<dbReference type="SUPFAM" id="SSF52540">
    <property type="entry name" value="P-loop containing nucleoside triphosphate hydrolases"/>
    <property type="match status" value="1"/>
</dbReference>
<organism evidence="5 6">
    <name type="scientific">Methylophaga thalassica</name>
    <dbReference type="NCBI Taxonomy" id="40223"/>
    <lineage>
        <taxon>Bacteria</taxon>
        <taxon>Pseudomonadati</taxon>
        <taxon>Pseudomonadota</taxon>
        <taxon>Gammaproteobacteria</taxon>
        <taxon>Thiotrichales</taxon>
        <taxon>Piscirickettsiaceae</taxon>
        <taxon>Methylophaga</taxon>
    </lineage>
</organism>
<gene>
    <name evidence="5" type="ORF">GCM10007891_16790</name>
</gene>
<evidence type="ECO:0000256" key="1">
    <source>
        <dbReference type="ARBA" id="ARBA00022741"/>
    </source>
</evidence>
<dbReference type="InterPro" id="IPR005702">
    <property type="entry name" value="Wzc-like_C"/>
</dbReference>
<dbReference type="EMBL" id="BSND01000005">
    <property type="protein sequence ID" value="GLP99825.1"/>
    <property type="molecule type" value="Genomic_DNA"/>
</dbReference>
<evidence type="ECO:0000256" key="2">
    <source>
        <dbReference type="ARBA" id="ARBA00022840"/>
    </source>
</evidence>
<dbReference type="Pfam" id="PF01656">
    <property type="entry name" value="CbiA"/>
    <property type="match status" value="1"/>
</dbReference>
<dbReference type="InterPro" id="IPR027417">
    <property type="entry name" value="P-loop_NTPase"/>
</dbReference>
<evidence type="ECO:0000256" key="3">
    <source>
        <dbReference type="SAM" id="MobiDB-lite"/>
    </source>
</evidence>
<dbReference type="PANTHER" id="PTHR32309:SF31">
    <property type="entry name" value="CAPSULAR EXOPOLYSACCHARIDE FAMILY"/>
    <property type="match status" value="1"/>
</dbReference>
<evidence type="ECO:0000259" key="4">
    <source>
        <dbReference type="Pfam" id="PF01656"/>
    </source>
</evidence>
<feature type="region of interest" description="Disordered" evidence="3">
    <location>
        <begin position="1"/>
        <end position="24"/>
    </location>
</feature>
<comment type="caution">
    <text evidence="5">The sequence shown here is derived from an EMBL/GenBank/DDBJ whole genome shotgun (WGS) entry which is preliminary data.</text>
</comment>
<reference evidence="5" key="2">
    <citation type="submission" date="2023-01" db="EMBL/GenBank/DDBJ databases">
        <title>Draft genome sequence of Methylophaga thalassica strain NBRC 102424.</title>
        <authorList>
            <person name="Sun Q."/>
            <person name="Mori K."/>
        </authorList>
    </citation>
    <scope>NUCLEOTIDE SEQUENCE</scope>
    <source>
        <strain evidence="5">NBRC 102424</strain>
    </source>
</reference>
<keyword evidence="2" id="KW-0067">ATP-binding</keyword>
<dbReference type="Gene3D" id="3.40.50.300">
    <property type="entry name" value="P-loop containing nucleotide triphosphate hydrolases"/>
    <property type="match status" value="1"/>
</dbReference>